<dbReference type="PANTHER" id="PTHR46957">
    <property type="entry name" value="CYTOKINE RECEPTOR"/>
    <property type="match status" value="1"/>
</dbReference>
<reference evidence="2" key="2">
    <citation type="submission" date="2025-08" db="UniProtKB">
        <authorList>
            <consortium name="Ensembl"/>
        </authorList>
    </citation>
    <scope>IDENTIFICATION</scope>
</reference>
<reference evidence="2" key="3">
    <citation type="submission" date="2025-09" db="UniProtKB">
        <authorList>
            <consortium name="Ensembl"/>
        </authorList>
    </citation>
    <scope>IDENTIFICATION</scope>
</reference>
<dbReference type="Pfam" id="PF00041">
    <property type="entry name" value="fn3"/>
    <property type="match status" value="5"/>
</dbReference>
<evidence type="ECO:0000313" key="2">
    <source>
        <dbReference type="Ensembl" id="ENSTNIP00000022898.1"/>
    </source>
</evidence>
<dbReference type="STRING" id="99883.ENSTNIP00000022898"/>
<accession>H3DQU9</accession>
<dbReference type="HOGENOM" id="CLU_525395_0_0_1"/>
<dbReference type="InParanoid" id="H3DQU9"/>
<evidence type="ECO:0000259" key="1">
    <source>
        <dbReference type="PROSITE" id="PS50853"/>
    </source>
</evidence>
<dbReference type="SUPFAM" id="SSF49265">
    <property type="entry name" value="Fibronectin type III"/>
    <property type="match status" value="5"/>
</dbReference>
<dbReference type="GO" id="GO:0045296">
    <property type="term" value="F:cadherin binding"/>
    <property type="evidence" value="ECO:0007669"/>
    <property type="project" value="TreeGrafter"/>
</dbReference>
<dbReference type="InterPro" id="IPR013783">
    <property type="entry name" value="Ig-like_fold"/>
</dbReference>
<feature type="domain" description="Fibronectin type-III" evidence="1">
    <location>
        <begin position="180"/>
        <end position="271"/>
    </location>
</feature>
<dbReference type="InterPro" id="IPR003961">
    <property type="entry name" value="FN3_dom"/>
</dbReference>
<dbReference type="GO" id="GO:0001525">
    <property type="term" value="P:angiogenesis"/>
    <property type="evidence" value="ECO:0007669"/>
    <property type="project" value="TreeGrafter"/>
</dbReference>
<dbReference type="InterPro" id="IPR036116">
    <property type="entry name" value="FN3_sf"/>
</dbReference>
<dbReference type="InterPro" id="IPR050713">
    <property type="entry name" value="RTP_Phos/Ushers"/>
</dbReference>
<dbReference type="PANTHER" id="PTHR46957:SF2">
    <property type="entry name" value="RECEPTOR-TYPE TYROSINE-PROTEIN PHOSPHATASE BETA"/>
    <property type="match status" value="1"/>
</dbReference>
<dbReference type="SMART" id="SM00060">
    <property type="entry name" value="FN3"/>
    <property type="match status" value="6"/>
</dbReference>
<keyword evidence="3" id="KW-1185">Reference proteome</keyword>
<organism evidence="2 3">
    <name type="scientific">Tetraodon nigroviridis</name>
    <name type="common">Spotted green pufferfish</name>
    <name type="synonym">Chelonodon nigroviridis</name>
    <dbReference type="NCBI Taxonomy" id="99883"/>
    <lineage>
        <taxon>Eukaryota</taxon>
        <taxon>Metazoa</taxon>
        <taxon>Chordata</taxon>
        <taxon>Craniata</taxon>
        <taxon>Vertebrata</taxon>
        <taxon>Euteleostomi</taxon>
        <taxon>Actinopterygii</taxon>
        <taxon>Neopterygii</taxon>
        <taxon>Teleostei</taxon>
        <taxon>Neoteleostei</taxon>
        <taxon>Acanthomorphata</taxon>
        <taxon>Eupercaria</taxon>
        <taxon>Tetraodontiformes</taxon>
        <taxon>Tetradontoidea</taxon>
        <taxon>Tetraodontidae</taxon>
        <taxon>Tetraodon</taxon>
    </lineage>
</organism>
<name>H3DQU9_TETNG</name>
<sequence>MWWNSSKVQNPTVTHSARDDYLKVYWRHAAGDLDVYQVFIKHNNAFLQNKTVPKTQHECEFTDLVPGRLYIVLVSTWSGHYETSAYTYGRTLPAPVRSLVLTGWATEELRVAWSAAPGDVDHYEVQLLFSDIKVFPSITLGSGVDECVLSSLTPGRRYKILVSTFSGPNQRARFIEGRTVPSKVKNIHVSNGGDSTSLKVSWTPGQGDVDAFLVFLFRQTRQQDVRRVLKHQNEVLFGSLRPGEMYGVTVQSVSGELLNNSTASGRTVPSAVTGLQVEDLHSTHSLQVSWKDALGVADGYVLQLLDERGGLVANGSLAFGETRHRFEALTAGRRYQVQVQTTSGGVHSQRVNTEARTCPAAVSDLSVRTNSTNSLSFHWAPPEGDFDRYELFLYRRDDSLQERRRVQPSSQQFSFQGLTPGAPYRMVVVTHSGEQSNQTSVWARTVPAAVVSLRASAMNQSDRLRVSWDRGPGDLSGYLLSLYDLNGSRRARTQLGPEAKELVLSDLVPGRLYRAEVLS</sequence>
<feature type="domain" description="Fibronectin type-III" evidence="1">
    <location>
        <begin position="7"/>
        <end position="97"/>
    </location>
</feature>
<dbReference type="Ensembl" id="ENSTNIT00000023140.1">
    <property type="protein sequence ID" value="ENSTNIP00000022898.1"/>
    <property type="gene ID" value="ENSTNIG00000019655.1"/>
</dbReference>
<feature type="domain" description="Fibronectin type-III" evidence="1">
    <location>
        <begin position="361"/>
        <end position="453"/>
    </location>
</feature>
<dbReference type="OMA" id="ESHHYAT"/>
<evidence type="ECO:0000313" key="3">
    <source>
        <dbReference type="Proteomes" id="UP000007303"/>
    </source>
</evidence>
<dbReference type="CDD" id="cd00063">
    <property type="entry name" value="FN3"/>
    <property type="match status" value="5"/>
</dbReference>
<dbReference type="Gene3D" id="2.60.40.10">
    <property type="entry name" value="Immunoglobulins"/>
    <property type="match status" value="6"/>
</dbReference>
<dbReference type="GeneTree" id="ENSGT00940000156088"/>
<reference evidence="3" key="1">
    <citation type="journal article" date="2004" name="Nature">
        <title>Genome duplication in the teleost fish Tetraodon nigroviridis reveals the early vertebrate proto-karyotype.</title>
        <authorList>
            <person name="Jaillon O."/>
            <person name="Aury J.-M."/>
            <person name="Brunet F."/>
            <person name="Petit J.-L."/>
            <person name="Stange-Thomann N."/>
            <person name="Mauceli E."/>
            <person name="Bouneau L."/>
            <person name="Fischer C."/>
            <person name="Ozouf-Costaz C."/>
            <person name="Bernot A."/>
            <person name="Nicaud S."/>
            <person name="Jaffe D."/>
            <person name="Fisher S."/>
            <person name="Lutfalla G."/>
            <person name="Dossat C."/>
            <person name="Segurens B."/>
            <person name="Dasilva C."/>
            <person name="Salanoubat M."/>
            <person name="Levy M."/>
            <person name="Boudet N."/>
            <person name="Castellano S."/>
            <person name="Anthouard V."/>
            <person name="Jubin C."/>
            <person name="Castelli V."/>
            <person name="Katinka M."/>
            <person name="Vacherie B."/>
            <person name="Biemont C."/>
            <person name="Skalli Z."/>
            <person name="Cattolico L."/>
            <person name="Poulain J."/>
            <person name="De Berardinis V."/>
            <person name="Cruaud C."/>
            <person name="Duprat S."/>
            <person name="Brottier P."/>
            <person name="Coutanceau J.-P."/>
            <person name="Gouzy J."/>
            <person name="Parra G."/>
            <person name="Lardier G."/>
            <person name="Chapple C."/>
            <person name="McKernan K.J."/>
            <person name="McEwan P."/>
            <person name="Bosak S."/>
            <person name="Kellis M."/>
            <person name="Volff J.-N."/>
            <person name="Guigo R."/>
            <person name="Zody M.C."/>
            <person name="Mesirov J."/>
            <person name="Lindblad-Toh K."/>
            <person name="Birren B."/>
            <person name="Nusbaum C."/>
            <person name="Kahn D."/>
            <person name="Robinson-Rechavi M."/>
            <person name="Laudet V."/>
            <person name="Schachter V."/>
            <person name="Quetier F."/>
            <person name="Saurin W."/>
            <person name="Scarpelli C."/>
            <person name="Wincker P."/>
            <person name="Lander E.S."/>
            <person name="Weissenbach J."/>
            <person name="Roest Crollius H."/>
        </authorList>
    </citation>
    <scope>NUCLEOTIDE SEQUENCE [LARGE SCALE GENOMIC DNA]</scope>
</reference>
<dbReference type="PROSITE" id="PS50853">
    <property type="entry name" value="FN3"/>
    <property type="match status" value="3"/>
</dbReference>
<dbReference type="AlphaFoldDB" id="H3DQU9"/>
<proteinExistence type="predicted"/>
<protein>
    <recommendedName>
        <fullName evidence="1">Fibronectin type-III domain-containing protein</fullName>
    </recommendedName>
</protein>
<dbReference type="FunFam" id="2.60.40.10:FF:000369">
    <property type="entry name" value="Protein tyrosine phosphatase, receptor type B"/>
    <property type="match status" value="5"/>
</dbReference>
<dbReference type="Proteomes" id="UP000007303">
    <property type="component" value="Unassembled WGS sequence"/>
</dbReference>
<dbReference type="GO" id="GO:0043235">
    <property type="term" value="C:receptor complex"/>
    <property type="evidence" value="ECO:0007669"/>
    <property type="project" value="TreeGrafter"/>
</dbReference>